<dbReference type="EMBL" id="LAZR01042103">
    <property type="protein sequence ID" value="KKL10328.1"/>
    <property type="molecule type" value="Genomic_DNA"/>
</dbReference>
<dbReference type="Pfam" id="PF04965">
    <property type="entry name" value="GPW_gp25"/>
    <property type="match status" value="1"/>
</dbReference>
<feature type="domain" description="IraD/Gp25-like" evidence="1">
    <location>
        <begin position="25"/>
        <end position="125"/>
    </location>
</feature>
<evidence type="ECO:0000259" key="1">
    <source>
        <dbReference type="Pfam" id="PF04965"/>
    </source>
</evidence>
<proteinExistence type="predicted"/>
<organism evidence="2">
    <name type="scientific">marine sediment metagenome</name>
    <dbReference type="NCBI Taxonomy" id="412755"/>
    <lineage>
        <taxon>unclassified sequences</taxon>
        <taxon>metagenomes</taxon>
        <taxon>ecological metagenomes</taxon>
    </lineage>
</organism>
<gene>
    <name evidence="2" type="ORF">LCGC14_2556930</name>
</gene>
<dbReference type="AlphaFoldDB" id="A0A0F9DEC5"/>
<dbReference type="InterPro" id="IPR007048">
    <property type="entry name" value="IraD/Gp25-like"/>
</dbReference>
<comment type="caution">
    <text evidence="2">The sequence shown here is derived from an EMBL/GenBank/DDBJ whole genome shotgun (WGS) entry which is preliminary data.</text>
</comment>
<dbReference type="Gene3D" id="3.10.450.40">
    <property type="match status" value="1"/>
</dbReference>
<reference evidence="2" key="1">
    <citation type="journal article" date="2015" name="Nature">
        <title>Complex archaea that bridge the gap between prokaryotes and eukaryotes.</title>
        <authorList>
            <person name="Spang A."/>
            <person name="Saw J.H."/>
            <person name="Jorgensen S.L."/>
            <person name="Zaremba-Niedzwiedzka K."/>
            <person name="Martijn J."/>
            <person name="Lind A.E."/>
            <person name="van Eijk R."/>
            <person name="Schleper C."/>
            <person name="Guy L."/>
            <person name="Ettema T.J."/>
        </authorList>
    </citation>
    <scope>NUCLEOTIDE SEQUENCE</scope>
</reference>
<name>A0A0F9DEC5_9ZZZZ</name>
<dbReference type="SUPFAM" id="SSF160719">
    <property type="entry name" value="gpW/gp25-like"/>
    <property type="match status" value="1"/>
</dbReference>
<accession>A0A0F9DEC5</accession>
<protein>
    <recommendedName>
        <fullName evidence="1">IraD/Gp25-like domain-containing protein</fullName>
    </recommendedName>
</protein>
<sequence>MAKPYYEAPFNFKRFFEKKEMKKLSMHDSISQFISIIITTYFEEYTFDKDFGSMIWETDFDLLINANVLKERIKCSLEKQIEVYEKRLGNVNLDVELMEKLTNASNKVRLKKYLLITVSGSIMKTDEPFRFTGDYYLAPLSYK</sequence>
<evidence type="ECO:0000313" key="2">
    <source>
        <dbReference type="EMBL" id="KKL10328.1"/>
    </source>
</evidence>